<protein>
    <submittedName>
        <fullName evidence="1">Uncharacterized protein</fullName>
    </submittedName>
</protein>
<proteinExistence type="predicted"/>
<evidence type="ECO:0000313" key="1">
    <source>
        <dbReference type="EMBL" id="CAI6362375.1"/>
    </source>
</evidence>
<dbReference type="EMBL" id="CARXXK010000003">
    <property type="protein sequence ID" value="CAI6362375.1"/>
    <property type="molecule type" value="Genomic_DNA"/>
</dbReference>
<name>A0AAV0X2A9_9HEMI</name>
<keyword evidence="2" id="KW-1185">Reference proteome</keyword>
<accession>A0AAV0X2A9</accession>
<dbReference type="AlphaFoldDB" id="A0AAV0X2A9"/>
<comment type="caution">
    <text evidence="1">The sequence shown here is derived from an EMBL/GenBank/DDBJ whole genome shotgun (WGS) entry which is preliminary data.</text>
</comment>
<gene>
    <name evidence="1" type="ORF">MEUPH1_LOCUS17447</name>
</gene>
<reference evidence="1 2" key="1">
    <citation type="submission" date="2023-01" db="EMBL/GenBank/DDBJ databases">
        <authorList>
            <person name="Whitehead M."/>
        </authorList>
    </citation>
    <scope>NUCLEOTIDE SEQUENCE [LARGE SCALE GENOMIC DNA]</scope>
</reference>
<dbReference type="Proteomes" id="UP001160148">
    <property type="component" value="Unassembled WGS sequence"/>
</dbReference>
<sequence>MPKQPSICQTNLVETILNRKKDIFNTSTQSIWGPSHDCWKDISNDLNNIVSSKYIYTVVKQNRFDILKQLNFSENISEIENKTETIISSSSDTDENEPQTLEFTITLSAQEWKLVYDSERRIYKRNDRNNGVREYDVLIPFQWTNIINDHFFEQTKKPCKMVYKYAKIYAMGNIYLQMSGNCAACQSIFKGLIQNPPEPDSRVIIQCSYVGLFEYCTSGLKRRIIGEKKDEFSNKLIQQNMSASYIQKMESKKIMTYGDPEPSSLPSLNALRVLKYKRRQKDKLHQDSILALALLKRIAPFNQIIQDIGYDRFFLHYWTTTEINTYRLYTKQNKLPRVSIDATGGLTKKLNMISGRESSSIFLYEIGVMDFKSKCQFTAAHMLSERHDSNSISYWLTEWSRANIVLPKIVVTDQSLALMMAVVKSFTQYSSLSKYLAVCSSLILKESSELPACMLRNDFNHVMHVISSWPEIKSCKYRIKNFYLRSIGLLIASTDFDDIKYILRNIFIIALSEEQGLNPNGLPNPCQNAKNYLKQRISTHIILDINENPLQTDNNEEIINECTDSTVIVPTDLTQNNIFEELQSVYNTCLDMCNNTSSQGDDLNAFHNESLPKRILDFCKLLPCWSAVMTPIFKYGDITESSSTSESLFNDLKNRVFQHKTLPLRVDEFVHDHISYITGSMNIIGAKLKVNDQNIGKEVDDEISNVPTIETKSFDNDMNKPHLIEDNNTPIIKECFEPINQEFENEITSIALITDNVNEVENWKGLGEPKKKKKRGNYLDKDPTVLHYNEESNTKSPIVGILRNGSIPDLRSITVDSLTYTLTNTCAFDSIFQILCCSFVDSIKYSELVTSNKSLKLYELVAHSIRDGVNVQSYKKRAIILTDIFLKNIREKQPQRPSVGLIHLDCASTANFMFQSLFIDFPSFKEYRSCENCGFKKEILWQIYQQIT</sequence>
<organism evidence="1 2">
    <name type="scientific">Macrosiphum euphorbiae</name>
    <name type="common">potato aphid</name>
    <dbReference type="NCBI Taxonomy" id="13131"/>
    <lineage>
        <taxon>Eukaryota</taxon>
        <taxon>Metazoa</taxon>
        <taxon>Ecdysozoa</taxon>
        <taxon>Arthropoda</taxon>
        <taxon>Hexapoda</taxon>
        <taxon>Insecta</taxon>
        <taxon>Pterygota</taxon>
        <taxon>Neoptera</taxon>
        <taxon>Paraneoptera</taxon>
        <taxon>Hemiptera</taxon>
        <taxon>Sternorrhyncha</taxon>
        <taxon>Aphidomorpha</taxon>
        <taxon>Aphidoidea</taxon>
        <taxon>Aphididae</taxon>
        <taxon>Macrosiphini</taxon>
        <taxon>Macrosiphum</taxon>
    </lineage>
</organism>
<evidence type="ECO:0000313" key="2">
    <source>
        <dbReference type="Proteomes" id="UP001160148"/>
    </source>
</evidence>